<dbReference type="EMBL" id="LNCU01000058">
    <property type="protein sequence ID" value="KWV55966.1"/>
    <property type="molecule type" value="Genomic_DNA"/>
</dbReference>
<dbReference type="RefSeq" id="WP_066507065.1">
    <property type="nucleotide sequence ID" value="NZ_LNCU01000058.1"/>
</dbReference>
<evidence type="ECO:0000313" key="2">
    <source>
        <dbReference type="Proteomes" id="UP000057737"/>
    </source>
</evidence>
<organism evidence="1 2">
    <name type="scientific">Bradyrhizobium macuxiense</name>
    <dbReference type="NCBI Taxonomy" id="1755647"/>
    <lineage>
        <taxon>Bacteria</taxon>
        <taxon>Pseudomonadati</taxon>
        <taxon>Pseudomonadota</taxon>
        <taxon>Alphaproteobacteria</taxon>
        <taxon>Hyphomicrobiales</taxon>
        <taxon>Nitrobacteraceae</taxon>
        <taxon>Bradyrhizobium</taxon>
    </lineage>
</organism>
<accession>A0A109JVP3</accession>
<sequence length="68" mass="7407">MLLDVLAFAMPIEQRPDGEAMPEVVHGDRTITWAPQPDLSGQSTEDAMNVLVQQPPFLFGNEEGRAAA</sequence>
<reference evidence="1 2" key="1">
    <citation type="submission" date="2015-11" db="EMBL/GenBank/DDBJ databases">
        <title>Draft Genome Sequence of the Strain BR 10303 (Bradyrhizobium sp.) isolated from nodules of Centrolobium paraense.</title>
        <authorList>
            <person name="Zelli J.E."/>
            <person name="Simoes-Araujo J.L."/>
            <person name="Barauna A.C."/>
            <person name="Silva K."/>
        </authorList>
    </citation>
    <scope>NUCLEOTIDE SEQUENCE [LARGE SCALE GENOMIC DNA]</scope>
    <source>
        <strain evidence="1 2">BR 10303</strain>
    </source>
</reference>
<dbReference type="Proteomes" id="UP000057737">
    <property type="component" value="Unassembled WGS sequence"/>
</dbReference>
<evidence type="ECO:0000313" key="1">
    <source>
        <dbReference type="EMBL" id="KWV55966.1"/>
    </source>
</evidence>
<name>A0A109JVP3_9BRAD</name>
<comment type="caution">
    <text evidence="1">The sequence shown here is derived from an EMBL/GenBank/DDBJ whole genome shotgun (WGS) entry which is preliminary data.</text>
</comment>
<gene>
    <name evidence="1" type="ORF">AS156_05295</name>
</gene>
<protein>
    <submittedName>
        <fullName evidence="1">Uncharacterized protein</fullName>
    </submittedName>
</protein>
<keyword evidence="2" id="KW-1185">Reference proteome</keyword>
<proteinExistence type="predicted"/>
<dbReference type="AlphaFoldDB" id="A0A109JVP3"/>